<gene>
    <name evidence="1" type="ORF">S03H2_34144</name>
</gene>
<feature type="non-terminal residue" evidence="1">
    <location>
        <position position="31"/>
    </location>
</feature>
<proteinExistence type="predicted"/>
<sequence length="31" mass="3498">MCSQILIIIGLLLSLLGAYKLYKSVISFPHY</sequence>
<comment type="caution">
    <text evidence="1">The sequence shown here is derived from an EMBL/GenBank/DDBJ whole genome shotgun (WGS) entry which is preliminary data.</text>
</comment>
<name>X1I781_9ZZZZ</name>
<organism evidence="1">
    <name type="scientific">marine sediment metagenome</name>
    <dbReference type="NCBI Taxonomy" id="412755"/>
    <lineage>
        <taxon>unclassified sequences</taxon>
        <taxon>metagenomes</taxon>
        <taxon>ecological metagenomes</taxon>
    </lineage>
</organism>
<accession>X1I781</accession>
<dbReference type="AlphaFoldDB" id="X1I781"/>
<reference evidence="1" key="1">
    <citation type="journal article" date="2014" name="Front. Microbiol.">
        <title>High frequency of phylogenetically diverse reductive dehalogenase-homologous genes in deep subseafloor sedimentary metagenomes.</title>
        <authorList>
            <person name="Kawai M."/>
            <person name="Futagami T."/>
            <person name="Toyoda A."/>
            <person name="Takaki Y."/>
            <person name="Nishi S."/>
            <person name="Hori S."/>
            <person name="Arai W."/>
            <person name="Tsubouchi T."/>
            <person name="Morono Y."/>
            <person name="Uchiyama I."/>
            <person name="Ito T."/>
            <person name="Fujiyama A."/>
            <person name="Inagaki F."/>
            <person name="Takami H."/>
        </authorList>
    </citation>
    <scope>NUCLEOTIDE SEQUENCE</scope>
    <source>
        <strain evidence="1">Expedition CK06-06</strain>
    </source>
</reference>
<dbReference type="EMBL" id="BARU01020818">
    <property type="protein sequence ID" value="GAH53438.1"/>
    <property type="molecule type" value="Genomic_DNA"/>
</dbReference>
<evidence type="ECO:0000313" key="1">
    <source>
        <dbReference type="EMBL" id="GAH53438.1"/>
    </source>
</evidence>
<protein>
    <submittedName>
        <fullName evidence="1">Uncharacterized protein</fullName>
    </submittedName>
</protein>